<organism evidence="2 3">
    <name type="scientific">Streptacidiphilus pinicola</name>
    <dbReference type="NCBI Taxonomy" id="2219663"/>
    <lineage>
        <taxon>Bacteria</taxon>
        <taxon>Bacillati</taxon>
        <taxon>Actinomycetota</taxon>
        <taxon>Actinomycetes</taxon>
        <taxon>Kitasatosporales</taxon>
        <taxon>Streptomycetaceae</taxon>
        <taxon>Streptacidiphilus</taxon>
    </lineage>
</organism>
<evidence type="ECO:0000313" key="3">
    <source>
        <dbReference type="Proteomes" id="UP000248889"/>
    </source>
</evidence>
<sequence>MDPLLWLLWPAPIRRAVRAARTAEALYRPKPFRRRYVRFVPDPVPGGIADFDADLGASGRPRPTLHKPAGARSAGKCTAPSRARQRHKGPYLHWDGETLVAGDARGRVRVVPLADDDHPDGVAELVWLTPQDRLLHLDRDGYLLARSPLGLHAQPGNLAQLAAAAGLTFNVYALSHWAETRTEQAALLFPRRWPRLRRLRKRLVRR</sequence>
<evidence type="ECO:0000313" key="2">
    <source>
        <dbReference type="EMBL" id="RAG87360.1"/>
    </source>
</evidence>
<accession>A0A2X0KL16</accession>
<gene>
    <name evidence="2" type="ORF">DN069_02255</name>
</gene>
<dbReference type="Proteomes" id="UP000248889">
    <property type="component" value="Unassembled WGS sequence"/>
</dbReference>
<dbReference type="EMBL" id="QKYN01000008">
    <property type="protein sequence ID" value="RAG87360.1"/>
    <property type="molecule type" value="Genomic_DNA"/>
</dbReference>
<comment type="caution">
    <text evidence="2">The sequence shown here is derived from an EMBL/GenBank/DDBJ whole genome shotgun (WGS) entry which is preliminary data.</text>
</comment>
<evidence type="ECO:0000256" key="1">
    <source>
        <dbReference type="SAM" id="MobiDB-lite"/>
    </source>
</evidence>
<protein>
    <submittedName>
        <fullName evidence="2">Uncharacterized protein</fullName>
    </submittedName>
</protein>
<dbReference type="AlphaFoldDB" id="A0A2X0KL16"/>
<proteinExistence type="predicted"/>
<reference evidence="2 3" key="1">
    <citation type="submission" date="2018-06" db="EMBL/GenBank/DDBJ databases">
        <title>Streptacidiphilus pinicola sp. nov., isolated from pine grove soil.</title>
        <authorList>
            <person name="Roh S.G."/>
            <person name="Park S."/>
            <person name="Kim M.-K."/>
            <person name="Yun B.-R."/>
            <person name="Park J."/>
            <person name="Kim M.J."/>
            <person name="Kim Y.S."/>
            <person name="Kim S.B."/>
        </authorList>
    </citation>
    <scope>NUCLEOTIDE SEQUENCE [LARGE SCALE GENOMIC DNA]</scope>
    <source>
        <strain evidence="2 3">MMS16-CNU450</strain>
    </source>
</reference>
<feature type="region of interest" description="Disordered" evidence="1">
    <location>
        <begin position="55"/>
        <end position="86"/>
    </location>
</feature>
<name>A0A2X0KL16_9ACTN</name>
<keyword evidence="3" id="KW-1185">Reference proteome</keyword>